<evidence type="ECO:0000256" key="7">
    <source>
        <dbReference type="ARBA" id="ARBA00022692"/>
    </source>
</evidence>
<feature type="coiled-coil region" evidence="13">
    <location>
        <begin position="1116"/>
        <end position="1192"/>
    </location>
</feature>
<feature type="compositionally biased region" description="Low complexity" evidence="14">
    <location>
        <begin position="1560"/>
        <end position="1573"/>
    </location>
</feature>
<feature type="domain" description="HAMP" evidence="17">
    <location>
        <begin position="895"/>
        <end position="947"/>
    </location>
</feature>
<feature type="domain" description="Histidine kinase" evidence="15">
    <location>
        <begin position="1202"/>
        <end position="1434"/>
    </location>
</feature>
<evidence type="ECO:0000256" key="6">
    <source>
        <dbReference type="ARBA" id="ARBA00022679"/>
    </source>
</evidence>
<protein>
    <recommendedName>
        <fullName evidence="11">Circadian input-output histidine kinase CikA</fullName>
        <ecNumber evidence="4">2.7.13.3</ecNumber>
    </recommendedName>
</protein>
<name>A0A1I2PEM4_9ACTN</name>
<feature type="domain" description="HAMP" evidence="17">
    <location>
        <begin position="619"/>
        <end position="671"/>
    </location>
</feature>
<evidence type="ECO:0000313" key="19">
    <source>
        <dbReference type="Proteomes" id="UP000199052"/>
    </source>
</evidence>
<comment type="similarity">
    <text evidence="3">In the N-terminal section; belongs to the phytochrome family.</text>
</comment>
<dbReference type="Gene3D" id="1.10.287.130">
    <property type="match status" value="1"/>
</dbReference>
<keyword evidence="5 12" id="KW-0597">Phosphoprotein</keyword>
<dbReference type="SMART" id="SM00065">
    <property type="entry name" value="GAF"/>
    <property type="match status" value="1"/>
</dbReference>
<keyword evidence="9" id="KW-0472">Membrane</keyword>
<dbReference type="CDD" id="cd16922">
    <property type="entry name" value="HATPase_EvgS-ArcB-TorS-like"/>
    <property type="match status" value="1"/>
</dbReference>
<dbReference type="EC" id="2.7.13.3" evidence="4"/>
<feature type="modified residue" description="4-aspartylphosphate" evidence="12">
    <location>
        <position position="1699"/>
    </location>
</feature>
<dbReference type="InterPro" id="IPR003661">
    <property type="entry name" value="HisK_dim/P_dom"/>
</dbReference>
<dbReference type="Gene3D" id="3.30.565.10">
    <property type="entry name" value="Histidine kinase-like ATPase, C-terminal domain"/>
    <property type="match status" value="1"/>
</dbReference>
<dbReference type="FunFam" id="3.30.565.10:FF:000010">
    <property type="entry name" value="Sensor histidine kinase RcsC"/>
    <property type="match status" value="1"/>
</dbReference>
<dbReference type="Proteomes" id="UP000199052">
    <property type="component" value="Unassembled WGS sequence"/>
</dbReference>
<evidence type="ECO:0000256" key="5">
    <source>
        <dbReference type="ARBA" id="ARBA00022553"/>
    </source>
</evidence>
<feature type="domain" description="HAMP" evidence="17">
    <location>
        <begin position="711"/>
        <end position="763"/>
    </location>
</feature>
<dbReference type="SUPFAM" id="SSF55874">
    <property type="entry name" value="ATPase domain of HSP90 chaperone/DNA topoisomerase II/histidine kinase"/>
    <property type="match status" value="1"/>
</dbReference>
<organism evidence="18 19">
    <name type="scientific">Actinopolymorpha cephalotaxi</name>
    <dbReference type="NCBI Taxonomy" id="504797"/>
    <lineage>
        <taxon>Bacteria</taxon>
        <taxon>Bacillati</taxon>
        <taxon>Actinomycetota</taxon>
        <taxon>Actinomycetes</taxon>
        <taxon>Propionibacteriales</taxon>
        <taxon>Actinopolymorphaceae</taxon>
        <taxon>Actinopolymorpha</taxon>
    </lineage>
</organism>
<gene>
    <name evidence="18" type="ORF">SAMN05421678_10489</name>
</gene>
<dbReference type="PROSITE" id="PS50110">
    <property type="entry name" value="RESPONSE_REGULATORY"/>
    <property type="match status" value="1"/>
</dbReference>
<evidence type="ECO:0000256" key="12">
    <source>
        <dbReference type="PROSITE-ProRule" id="PRU00169"/>
    </source>
</evidence>
<dbReference type="CDD" id="cd17546">
    <property type="entry name" value="REC_hyHK_CKI1_RcsC-like"/>
    <property type="match status" value="1"/>
</dbReference>
<evidence type="ECO:0000256" key="9">
    <source>
        <dbReference type="ARBA" id="ARBA00022989"/>
    </source>
</evidence>
<keyword evidence="10" id="KW-0902">Two-component regulatory system</keyword>
<dbReference type="InterPro" id="IPR001789">
    <property type="entry name" value="Sig_transdc_resp-reg_receiver"/>
</dbReference>
<feature type="domain" description="HAMP" evidence="17">
    <location>
        <begin position="154"/>
        <end position="211"/>
    </location>
</feature>
<evidence type="ECO:0000313" key="18">
    <source>
        <dbReference type="EMBL" id="SFG13933.1"/>
    </source>
</evidence>
<dbReference type="PANTHER" id="PTHR45339:SF1">
    <property type="entry name" value="HYBRID SIGNAL TRANSDUCTION HISTIDINE KINASE J"/>
    <property type="match status" value="1"/>
</dbReference>
<dbReference type="CDD" id="cd06225">
    <property type="entry name" value="HAMP"/>
    <property type="match status" value="9"/>
</dbReference>
<feature type="domain" description="HAMP" evidence="17">
    <location>
        <begin position="527"/>
        <end position="579"/>
    </location>
</feature>
<dbReference type="PANTHER" id="PTHR45339">
    <property type="entry name" value="HYBRID SIGNAL TRANSDUCTION HISTIDINE KINASE J"/>
    <property type="match status" value="1"/>
</dbReference>
<dbReference type="FunFam" id="1.20.120.1530:FF:000002">
    <property type="entry name" value="Two-component osmosensing histidine kinase"/>
    <property type="match status" value="4"/>
</dbReference>
<dbReference type="SUPFAM" id="SSF52172">
    <property type="entry name" value="CheY-like"/>
    <property type="match status" value="1"/>
</dbReference>
<evidence type="ECO:0000259" key="16">
    <source>
        <dbReference type="PROSITE" id="PS50110"/>
    </source>
</evidence>
<dbReference type="InterPro" id="IPR005467">
    <property type="entry name" value="His_kinase_dom"/>
</dbReference>
<dbReference type="InterPro" id="IPR003660">
    <property type="entry name" value="HAMP_dom"/>
</dbReference>
<dbReference type="GO" id="GO:0000155">
    <property type="term" value="F:phosphorelay sensor kinase activity"/>
    <property type="evidence" value="ECO:0007669"/>
    <property type="project" value="InterPro"/>
</dbReference>
<dbReference type="SUPFAM" id="SSF47384">
    <property type="entry name" value="Homodimeric domain of signal transducing histidine kinase"/>
    <property type="match status" value="1"/>
</dbReference>
<dbReference type="InterPro" id="IPR036890">
    <property type="entry name" value="HATPase_C_sf"/>
</dbReference>
<dbReference type="InterPro" id="IPR036097">
    <property type="entry name" value="HisK_dim/P_sf"/>
</dbReference>
<dbReference type="PROSITE" id="PS50109">
    <property type="entry name" value="HIS_KIN"/>
    <property type="match status" value="1"/>
</dbReference>
<dbReference type="InterPro" id="IPR003594">
    <property type="entry name" value="HATPase_dom"/>
</dbReference>
<dbReference type="Pfam" id="PF02518">
    <property type="entry name" value="HATPase_c"/>
    <property type="match status" value="1"/>
</dbReference>
<feature type="region of interest" description="Disordered" evidence="14">
    <location>
        <begin position="1456"/>
        <end position="1632"/>
    </location>
</feature>
<dbReference type="PRINTS" id="PR00344">
    <property type="entry name" value="BCTRLSENSOR"/>
</dbReference>
<dbReference type="SMART" id="SM00387">
    <property type="entry name" value="HATPase_c"/>
    <property type="match status" value="1"/>
</dbReference>
<keyword evidence="7" id="KW-0812">Transmembrane</keyword>
<dbReference type="Pfam" id="PF00512">
    <property type="entry name" value="HisKA"/>
    <property type="match status" value="1"/>
</dbReference>
<dbReference type="Gene3D" id="3.40.50.2300">
    <property type="match status" value="1"/>
</dbReference>
<keyword evidence="8 18" id="KW-0418">Kinase</keyword>
<feature type="domain" description="HAMP" evidence="17">
    <location>
        <begin position="65"/>
        <end position="114"/>
    </location>
</feature>
<sequence length="1781" mass="189230">MVWRSHREDIPVPGADGSQRSRNAAPRLPEIALTTRTTGTRRKATRSNPPKGSNGGGCARDAEDAALDRLLAAMEDLRDGNFRRRVTVGGDDEVTAKIAAAFNEIAERNQGLVGELMRVREAAGREGQFTERLRLDDMPGGWSIAGNLVNDTIEDLLQPTAELSRVLGAVADGDLSQRVSFHATRAPAGGELDSLSKTVNGLLDQLAMFASEVTRVATEIGMEGRLGGQAQVPGATGTWKDLTDSLNSMIANVTAQVRDVSQAAKAVARGDLSQKISVDVSGEVLELKFTFNTMVDQLSSFADEVTRVAREVGSEGRLGGQAQVPGVAGTWRDLTDSVNFMAENLTGQVRNIAQVATAVARGDLSQKIDVDARGEISALKNTINTMVDQLSSFADEVTRVAREVGTDGRLGGQAQVPGVAGTWRDLTDSVNFMAENLTGQVRNIAQVATAVARGDLSQKIDVDARGEISALKNTINTMVDQLSSFADEVTRVAREVGSDGRLGGQAQVPGVAGTWRDLTDSVNFMAENLTAQVRGIAQVTTAVARGDLSQKIDVDARGEILALKNTINTMVDQLSSFADEVTRVAREVGTDGRLGGQAEVPGVAGTWKDLTDNVNIMAENLTAQVRSIAQVTTAVARGDLSQKIDVDARGEISALKNTINTMVDQLSSFADEVTRVAREVGTDGRLGGQARVRGVGGTWKDLTDNVNIMAENLTAQVRSIATVATAVAGGDLSKKITVEAKGEVAALAETINGMVDTLRAFADEVTRVAREVGTEGTLGGQARVPNVAGTWKDLTDNTNFMANNLTSQVRNIAQVTTAVAQGDLSKKIDVDARGEILELKNTINTMVDQLSAFASEVTRVAREVGTEGKLGGQAEVVGVSGTWQRLTESVNHLAGNLTSQVRAIAAVATAVTEGDLTRQITVDASGEVAELKGNINQMIANLRETTTSNLEQDWLKTNLARISGLMQGCHDLKALASLIMSELAPLVSAQYGSFYLATSDLDADVILERTAGYGSIPTDLVDAPAARFCLGESLVGQAAADKRTIVMAGASSYVRISTGLGTVMPSNVILVPVLFEGQTLGVIELASVKDFTAVHRDLLEQLKETIGVNVNTIVANSRTEASLAQSQRLAQELQARSEQLQQQQEELQRSNIELAEKAALLASQNRDIEIKNIAIEQASQELEERARQLSLASTYKSEFLANMSHELRTPLNSVLILAKLLANDLHGNLTAQQIEFARTIYSAGTDLLQMIDDVLDLAKVEAGRMEVLVVPVTVEDLVGYVDSLYRPMAAEKALDFSVTVSPMVPSTLQTDRHRLQQILRNLLSNAVKFTHTGGVQLHIRLVGQSEVNSPSLQAAHSRVAFVVEDTGIGVAADKLALIFEAFQQADGTTSRKYGGTGLGLSISRELARLLGGELQVFSEAGRGSTFTLVLPIGEQIALTDQTSPGWQAMRGTPMSGTAIPATRAPGPAIPGGMKVPETRPSDSRPADADVSAPQASADMEGKEGTDGKGGAEPTTPTASDPRPPGNGSIPGVKSPGMRIPGPMTPGSGGPTPMPPGNGLPGKVVPGKVVPGKVVPREASDTTRPNAERHEDTPPGAPDGRVHDETVRNGPGEYAPPPPSAQSAYAGNAPRPGSAEEARWRHFRAFEGERILVVDDDPRYIYALATALEQHGLNPLCVENGMEAVRTLEQDTDVDLVLMDVMMPGLDGNATMTTIRKMPKYRELPMLAVTAKAMKGDREQSLSAGATDYVTKPVDIDQLLHLIATYLPGDPTVPQQNHPDRS</sequence>
<feature type="compositionally biased region" description="Basic and acidic residues" evidence="14">
    <location>
        <begin position="1476"/>
        <end position="1487"/>
    </location>
</feature>
<dbReference type="InterPro" id="IPR004358">
    <property type="entry name" value="Sig_transdc_His_kin-like_C"/>
</dbReference>
<evidence type="ECO:0000256" key="2">
    <source>
        <dbReference type="ARBA" id="ARBA00004236"/>
    </source>
</evidence>
<dbReference type="Pfam" id="PF13185">
    <property type="entry name" value="GAF_2"/>
    <property type="match status" value="1"/>
</dbReference>
<dbReference type="SUPFAM" id="SSF58104">
    <property type="entry name" value="Methyl-accepting chemotaxis protein (MCP) signaling domain"/>
    <property type="match status" value="4"/>
</dbReference>
<feature type="domain" description="HAMP" evidence="17">
    <location>
        <begin position="343"/>
        <end position="395"/>
    </location>
</feature>
<feature type="region of interest" description="Disordered" evidence="14">
    <location>
        <begin position="1"/>
        <end position="60"/>
    </location>
</feature>
<dbReference type="InterPro" id="IPR003018">
    <property type="entry name" value="GAF"/>
</dbReference>
<evidence type="ECO:0000256" key="13">
    <source>
        <dbReference type="SAM" id="Coils"/>
    </source>
</evidence>
<dbReference type="Gene3D" id="1.20.120.1530">
    <property type="match status" value="5"/>
</dbReference>
<evidence type="ECO:0000256" key="11">
    <source>
        <dbReference type="ARBA" id="ARBA00074306"/>
    </source>
</evidence>
<dbReference type="STRING" id="504797.SAMN05421678_10489"/>
<dbReference type="Pfam" id="PF00672">
    <property type="entry name" value="HAMP"/>
    <property type="match status" value="10"/>
</dbReference>
<dbReference type="SMART" id="SM00304">
    <property type="entry name" value="HAMP"/>
    <property type="match status" value="10"/>
</dbReference>
<dbReference type="Pfam" id="PF00072">
    <property type="entry name" value="Response_reg"/>
    <property type="match status" value="1"/>
</dbReference>
<dbReference type="CDD" id="cd00082">
    <property type="entry name" value="HisKA"/>
    <property type="match status" value="1"/>
</dbReference>
<dbReference type="InterPro" id="IPR029016">
    <property type="entry name" value="GAF-like_dom_sf"/>
</dbReference>
<comment type="subcellular location">
    <subcellularLocation>
        <location evidence="2">Cell membrane</location>
    </subcellularLocation>
</comment>
<keyword evidence="13" id="KW-0175">Coiled coil</keyword>
<feature type="compositionally biased region" description="Basic and acidic residues" evidence="14">
    <location>
        <begin position="1"/>
        <end position="10"/>
    </location>
</feature>
<evidence type="ECO:0000259" key="15">
    <source>
        <dbReference type="PROSITE" id="PS50109"/>
    </source>
</evidence>
<keyword evidence="6" id="KW-0808">Transferase</keyword>
<comment type="catalytic activity">
    <reaction evidence="1">
        <text>ATP + protein L-histidine = ADP + protein N-phospho-L-histidine.</text>
        <dbReference type="EC" id="2.7.13.3"/>
    </reaction>
</comment>
<dbReference type="PROSITE" id="PS50885">
    <property type="entry name" value="HAMP"/>
    <property type="match status" value="10"/>
</dbReference>
<dbReference type="EMBL" id="FOOI01000004">
    <property type="protein sequence ID" value="SFG13933.1"/>
    <property type="molecule type" value="Genomic_DNA"/>
</dbReference>
<dbReference type="SMART" id="SM00388">
    <property type="entry name" value="HisKA"/>
    <property type="match status" value="1"/>
</dbReference>
<accession>A0A1I2PEM4</accession>
<evidence type="ECO:0000256" key="14">
    <source>
        <dbReference type="SAM" id="MobiDB-lite"/>
    </source>
</evidence>
<dbReference type="SMART" id="SM00448">
    <property type="entry name" value="REC"/>
    <property type="match status" value="1"/>
</dbReference>
<evidence type="ECO:0000256" key="8">
    <source>
        <dbReference type="ARBA" id="ARBA00022777"/>
    </source>
</evidence>
<dbReference type="GO" id="GO:0005886">
    <property type="term" value="C:plasma membrane"/>
    <property type="evidence" value="ECO:0007669"/>
    <property type="project" value="UniProtKB-SubCell"/>
</dbReference>
<dbReference type="Gene3D" id="1.10.8.500">
    <property type="entry name" value="HAMP domain in histidine kinase"/>
    <property type="match status" value="1"/>
</dbReference>
<feature type="domain" description="HAMP" evidence="17">
    <location>
        <begin position="435"/>
        <end position="487"/>
    </location>
</feature>
<evidence type="ECO:0000259" key="17">
    <source>
        <dbReference type="PROSITE" id="PS50885"/>
    </source>
</evidence>
<evidence type="ECO:0000256" key="1">
    <source>
        <dbReference type="ARBA" id="ARBA00000085"/>
    </source>
</evidence>
<dbReference type="InterPro" id="IPR011006">
    <property type="entry name" value="CheY-like_superfamily"/>
</dbReference>
<feature type="domain" description="Response regulatory" evidence="16">
    <location>
        <begin position="1649"/>
        <end position="1766"/>
    </location>
</feature>
<evidence type="ECO:0000256" key="10">
    <source>
        <dbReference type="ARBA" id="ARBA00023012"/>
    </source>
</evidence>
<keyword evidence="9" id="KW-1133">Transmembrane helix</keyword>
<feature type="domain" description="HAMP" evidence="17">
    <location>
        <begin position="803"/>
        <end position="855"/>
    </location>
</feature>
<feature type="compositionally biased region" description="Basic and acidic residues" evidence="14">
    <location>
        <begin position="1574"/>
        <end position="1592"/>
    </location>
</feature>
<evidence type="ECO:0000256" key="3">
    <source>
        <dbReference type="ARBA" id="ARBA00006402"/>
    </source>
</evidence>
<proteinExistence type="inferred from homology"/>
<dbReference type="Gene3D" id="3.30.450.40">
    <property type="match status" value="1"/>
</dbReference>
<reference evidence="18 19" key="1">
    <citation type="submission" date="2016-10" db="EMBL/GenBank/DDBJ databases">
        <authorList>
            <person name="de Groot N.N."/>
        </authorList>
    </citation>
    <scope>NUCLEOTIDE SEQUENCE [LARGE SCALE GENOMIC DNA]</scope>
    <source>
        <strain evidence="18 19">CPCC 202808</strain>
    </source>
</reference>
<dbReference type="SUPFAM" id="SSF55781">
    <property type="entry name" value="GAF domain-like"/>
    <property type="match status" value="1"/>
</dbReference>
<evidence type="ECO:0000256" key="4">
    <source>
        <dbReference type="ARBA" id="ARBA00012438"/>
    </source>
</evidence>
<feature type="domain" description="HAMP" evidence="17">
    <location>
        <begin position="251"/>
        <end position="303"/>
    </location>
</feature>